<organism evidence="1">
    <name type="scientific">Candidatus Electrothrix aestuarii</name>
    <dbReference type="NCBI Taxonomy" id="3062594"/>
    <lineage>
        <taxon>Bacteria</taxon>
        <taxon>Pseudomonadati</taxon>
        <taxon>Thermodesulfobacteriota</taxon>
        <taxon>Desulfobulbia</taxon>
        <taxon>Desulfobulbales</taxon>
        <taxon>Desulfobulbaceae</taxon>
        <taxon>Candidatus Electrothrix</taxon>
    </lineage>
</organism>
<evidence type="ECO:0000313" key="1">
    <source>
        <dbReference type="EMBL" id="XCN73817.1"/>
    </source>
</evidence>
<sequence length="119" mass="13342">MNKAAKALPVGHDLEVGLRKDAKGSPLALLVQKQMDRYDREQVNHVLERGLSGQTLSWTNPDRGNQYRITPLPAYQTIGKSVCRKASIEAMLKGTNQLGVLNTKACRARNNQWRLSEEK</sequence>
<dbReference type="KEGG" id="eaj:Q3M24_03410"/>
<name>A0AAU8LX80_9BACT</name>
<reference evidence="1" key="2">
    <citation type="submission" date="2024-06" db="EMBL/GenBank/DDBJ databases">
        <authorList>
            <person name="Plum-Jensen L.E."/>
            <person name="Schramm A."/>
            <person name="Marshall I.P.G."/>
        </authorList>
    </citation>
    <scope>NUCLEOTIDE SEQUENCE</scope>
    <source>
        <strain evidence="1">Rat1</strain>
    </source>
</reference>
<proteinExistence type="predicted"/>
<protein>
    <submittedName>
        <fullName evidence="1">Uncharacterized protein</fullName>
    </submittedName>
</protein>
<accession>A0AAU8LX80</accession>
<dbReference type="AlphaFoldDB" id="A0AAU8LX80"/>
<reference evidence="1" key="1">
    <citation type="journal article" date="2024" name="Syst. Appl. Microbiol.">
        <title>First single-strain enrichments of Electrothrix cable bacteria, description of E. aestuarii sp. nov. and E. rattekaaiensis sp. nov., and proposal of a cable bacteria taxonomy following the rules of the SeqCode.</title>
        <authorList>
            <person name="Plum-Jensen L.E."/>
            <person name="Schramm A."/>
            <person name="Marshall I.P.G."/>
        </authorList>
    </citation>
    <scope>NUCLEOTIDE SEQUENCE</scope>
    <source>
        <strain evidence="1">Rat1</strain>
    </source>
</reference>
<dbReference type="EMBL" id="CP159373">
    <property type="protein sequence ID" value="XCN73817.1"/>
    <property type="molecule type" value="Genomic_DNA"/>
</dbReference>
<gene>
    <name evidence="1" type="ORF">Q3M24_03410</name>
</gene>